<comment type="caution">
    <text evidence="1">The sequence shown here is derived from an EMBL/GenBank/DDBJ whole genome shotgun (WGS) entry which is preliminary data.</text>
</comment>
<feature type="non-terminal residue" evidence="1">
    <location>
        <position position="1"/>
    </location>
</feature>
<dbReference type="EMBL" id="BARU01029522">
    <property type="protein sequence ID" value="GAH67898.1"/>
    <property type="molecule type" value="Genomic_DNA"/>
</dbReference>
<name>X1JDQ6_9ZZZZ</name>
<accession>X1JDQ6</accession>
<gene>
    <name evidence="1" type="ORF">S03H2_46953</name>
</gene>
<sequence length="149" mass="16692">NITAKRLDFLSKLHTQSDVRPTLARVIDIANVPSLEPSSTIDVAELIALRDSSEARAFRDWLQHSQKLQDNQIEELLAGWRNRLGEMLKTRNAKALRWLTSMGAGSIEPVTGILVSTVDFFLNKFLPGMGPIGFIVGDYKKYIQSHSKV</sequence>
<dbReference type="AlphaFoldDB" id="X1JDQ6"/>
<organism evidence="1">
    <name type="scientific">marine sediment metagenome</name>
    <dbReference type="NCBI Taxonomy" id="412755"/>
    <lineage>
        <taxon>unclassified sequences</taxon>
        <taxon>metagenomes</taxon>
        <taxon>ecological metagenomes</taxon>
    </lineage>
</organism>
<proteinExistence type="predicted"/>
<evidence type="ECO:0000313" key="1">
    <source>
        <dbReference type="EMBL" id="GAH67898.1"/>
    </source>
</evidence>
<protein>
    <submittedName>
        <fullName evidence="1">Uncharacterized protein</fullName>
    </submittedName>
</protein>
<reference evidence="1" key="1">
    <citation type="journal article" date="2014" name="Front. Microbiol.">
        <title>High frequency of phylogenetically diverse reductive dehalogenase-homologous genes in deep subseafloor sedimentary metagenomes.</title>
        <authorList>
            <person name="Kawai M."/>
            <person name="Futagami T."/>
            <person name="Toyoda A."/>
            <person name="Takaki Y."/>
            <person name="Nishi S."/>
            <person name="Hori S."/>
            <person name="Arai W."/>
            <person name="Tsubouchi T."/>
            <person name="Morono Y."/>
            <person name="Uchiyama I."/>
            <person name="Ito T."/>
            <person name="Fujiyama A."/>
            <person name="Inagaki F."/>
            <person name="Takami H."/>
        </authorList>
    </citation>
    <scope>NUCLEOTIDE SEQUENCE</scope>
    <source>
        <strain evidence="1">Expedition CK06-06</strain>
    </source>
</reference>